<reference evidence="5" key="1">
    <citation type="journal article" date="2016" name="Gigascience">
        <title>De novo construction of an expanded transcriptome assembly for the western tarnished plant bug, Lygus hesperus.</title>
        <authorList>
            <person name="Tassone E.E."/>
            <person name="Geib S.M."/>
            <person name="Hall B."/>
            <person name="Fabrick J.A."/>
            <person name="Brent C.S."/>
            <person name="Hull J.J."/>
        </authorList>
    </citation>
    <scope>NUCLEOTIDE SEQUENCE</scope>
</reference>
<accession>A0A146LAX9</accession>
<gene>
    <name evidence="5" type="ORF">g.72123</name>
</gene>
<evidence type="ECO:0000313" key="5">
    <source>
        <dbReference type="EMBL" id="JAQ04272.1"/>
    </source>
</evidence>
<evidence type="ECO:0000259" key="3">
    <source>
        <dbReference type="PROSITE" id="PS51029"/>
    </source>
</evidence>
<feature type="domain" description="BESS" evidence="4">
    <location>
        <begin position="234"/>
        <end position="273"/>
    </location>
</feature>
<dbReference type="PANTHER" id="PTHR12243:SF67">
    <property type="entry name" value="COREPRESSOR OF PANGOLIN, ISOFORM A-RELATED"/>
    <property type="match status" value="1"/>
</dbReference>
<evidence type="ECO:0008006" key="6">
    <source>
        <dbReference type="Google" id="ProtNLM"/>
    </source>
</evidence>
<dbReference type="InterPro" id="IPR006578">
    <property type="entry name" value="MADF-dom"/>
</dbReference>
<dbReference type="SMART" id="SM00595">
    <property type="entry name" value="MADF"/>
    <property type="match status" value="1"/>
</dbReference>
<name>A0A146LAX9_LYGHE</name>
<dbReference type="PROSITE" id="PS51029">
    <property type="entry name" value="MADF"/>
    <property type="match status" value="1"/>
</dbReference>
<dbReference type="GO" id="GO:0005634">
    <property type="term" value="C:nucleus"/>
    <property type="evidence" value="ECO:0007669"/>
    <property type="project" value="UniProtKB-SubCell"/>
</dbReference>
<keyword evidence="1" id="KW-0539">Nucleus</keyword>
<feature type="region of interest" description="Disordered" evidence="2">
    <location>
        <begin position="182"/>
        <end position="232"/>
    </location>
</feature>
<dbReference type="Pfam" id="PF02944">
    <property type="entry name" value="BESS"/>
    <property type="match status" value="1"/>
</dbReference>
<evidence type="ECO:0000256" key="1">
    <source>
        <dbReference type="PROSITE-ProRule" id="PRU00371"/>
    </source>
</evidence>
<organism evidence="5">
    <name type="scientific">Lygus hesperus</name>
    <name type="common">Western plant bug</name>
    <dbReference type="NCBI Taxonomy" id="30085"/>
    <lineage>
        <taxon>Eukaryota</taxon>
        <taxon>Metazoa</taxon>
        <taxon>Ecdysozoa</taxon>
        <taxon>Arthropoda</taxon>
        <taxon>Hexapoda</taxon>
        <taxon>Insecta</taxon>
        <taxon>Pterygota</taxon>
        <taxon>Neoptera</taxon>
        <taxon>Paraneoptera</taxon>
        <taxon>Hemiptera</taxon>
        <taxon>Heteroptera</taxon>
        <taxon>Panheteroptera</taxon>
        <taxon>Cimicomorpha</taxon>
        <taxon>Miridae</taxon>
        <taxon>Mirini</taxon>
        <taxon>Lygus</taxon>
    </lineage>
</organism>
<dbReference type="EMBL" id="GDHC01014357">
    <property type="protein sequence ID" value="JAQ04272.1"/>
    <property type="molecule type" value="Transcribed_RNA"/>
</dbReference>
<dbReference type="AlphaFoldDB" id="A0A146LAX9"/>
<dbReference type="PANTHER" id="PTHR12243">
    <property type="entry name" value="MADF DOMAIN TRANSCRIPTION FACTOR"/>
    <property type="match status" value="1"/>
</dbReference>
<sequence>RLPSPSERPRARRRALPSAHCLQSSSLYNTTWTRPLRLAFITLGDRGCFRLVSSSRMDVHQLILTIQKRSCLWNVADKNHFNRDLMHKHWMEVAQEMESTYDIVKKKWKGLKDVFRKELKKMNSSKVQSSWSHFGDMEFMKDQMSPRELPVPIETILKTEMIEETEDSVSYTPGFILRNSLLGIDPRSGDEQASTTDEEPTQPDSNTKSRGVKRRYTEDEMPMYSHSMPDDPHKDDDYNFLVSFLPYMKSMPPRKKLLYRMKLCQLLYETSYSDSPDNN</sequence>
<evidence type="ECO:0000256" key="2">
    <source>
        <dbReference type="SAM" id="MobiDB-lite"/>
    </source>
</evidence>
<proteinExistence type="predicted"/>
<dbReference type="GO" id="GO:0003677">
    <property type="term" value="F:DNA binding"/>
    <property type="evidence" value="ECO:0007669"/>
    <property type="project" value="InterPro"/>
</dbReference>
<evidence type="ECO:0000259" key="4">
    <source>
        <dbReference type="PROSITE" id="PS51031"/>
    </source>
</evidence>
<dbReference type="InterPro" id="IPR039353">
    <property type="entry name" value="TF_Adf1"/>
</dbReference>
<protein>
    <recommendedName>
        <fullName evidence="6">Transcription factor Adf-1</fullName>
    </recommendedName>
</protein>
<dbReference type="InterPro" id="IPR004210">
    <property type="entry name" value="BESS_motif"/>
</dbReference>
<feature type="non-terminal residue" evidence="5">
    <location>
        <position position="1"/>
    </location>
</feature>
<dbReference type="PROSITE" id="PS51031">
    <property type="entry name" value="BESS"/>
    <property type="match status" value="1"/>
</dbReference>
<feature type="domain" description="MADF" evidence="3">
    <location>
        <begin position="61"/>
        <end position="145"/>
    </location>
</feature>
<dbReference type="Pfam" id="PF10545">
    <property type="entry name" value="MADF_DNA_bdg"/>
    <property type="match status" value="1"/>
</dbReference>
<comment type="subcellular location">
    <subcellularLocation>
        <location evidence="1">Nucleus</location>
    </subcellularLocation>
</comment>